<keyword evidence="4" id="KW-1185">Reference proteome</keyword>
<dbReference type="GO" id="GO:0016787">
    <property type="term" value="F:hydrolase activity"/>
    <property type="evidence" value="ECO:0007669"/>
    <property type="project" value="UniProtKB-KW"/>
</dbReference>
<proteinExistence type="predicted"/>
<reference evidence="3 4" key="1">
    <citation type="submission" date="2024-03" db="EMBL/GenBank/DDBJ databases">
        <title>High-quality draft genome sequencing of Tistrella sp. BH-R2-4.</title>
        <authorList>
            <person name="Dong C."/>
        </authorList>
    </citation>
    <scope>NUCLEOTIDE SEQUENCE [LARGE SCALE GENOMIC DNA]</scope>
    <source>
        <strain evidence="3 4">BH-R2-4</strain>
    </source>
</reference>
<dbReference type="EMBL" id="JBBKTW010000009">
    <property type="protein sequence ID" value="MEN2991140.1"/>
    <property type="molecule type" value="Genomic_DNA"/>
</dbReference>
<comment type="caution">
    <text evidence="3">The sequence shown here is derived from an EMBL/GenBank/DDBJ whole genome shotgun (WGS) entry which is preliminary data.</text>
</comment>
<accession>A0ABU9YQP5</accession>
<dbReference type="InterPro" id="IPR013094">
    <property type="entry name" value="AB_hydrolase_3"/>
</dbReference>
<dbReference type="SUPFAM" id="SSF53474">
    <property type="entry name" value="alpha/beta-Hydrolases"/>
    <property type="match status" value="1"/>
</dbReference>
<evidence type="ECO:0000313" key="4">
    <source>
        <dbReference type="Proteomes" id="UP001413721"/>
    </source>
</evidence>
<dbReference type="InterPro" id="IPR050300">
    <property type="entry name" value="GDXG_lipolytic_enzyme"/>
</dbReference>
<evidence type="ECO:0000259" key="2">
    <source>
        <dbReference type="Pfam" id="PF07859"/>
    </source>
</evidence>
<organism evidence="3 4">
    <name type="scientific">Tistrella arctica</name>
    <dbReference type="NCBI Taxonomy" id="3133430"/>
    <lineage>
        <taxon>Bacteria</taxon>
        <taxon>Pseudomonadati</taxon>
        <taxon>Pseudomonadota</taxon>
        <taxon>Alphaproteobacteria</taxon>
        <taxon>Geminicoccales</taxon>
        <taxon>Geminicoccaceae</taxon>
        <taxon>Tistrella</taxon>
    </lineage>
</organism>
<protein>
    <submittedName>
        <fullName evidence="3">Alpha/beta hydrolase</fullName>
    </submittedName>
</protein>
<sequence>MPSLASRLLPQLVALTGAKRLFSDPEKTARSIEDSRLRPSAFGPPKRLERRVRITVDHDGGWPVYRVAPLGQPSGQYVVYAHGGAWIREIHPLQWRLVATLARQSGATIIVPIYPLAPRGTAGVVVPVMADMLADLIGQHGAGRVSALGDSAGGQIMLSAALLLRERGVPALRHTILISPALDLTMANPEVDHVEPQDPWLARAGIRTAIEHWRGTLALDHMLVSPLFSDLSGLGGLTIFSGLRDITNPDTRLLVAKARAAGVAVDYHEAPGLIHVYPLLPCPEGRAARQVMIDLLRESRSRSGGNT</sequence>
<evidence type="ECO:0000313" key="3">
    <source>
        <dbReference type="EMBL" id="MEN2991140.1"/>
    </source>
</evidence>
<dbReference type="Pfam" id="PF07859">
    <property type="entry name" value="Abhydrolase_3"/>
    <property type="match status" value="1"/>
</dbReference>
<evidence type="ECO:0000256" key="1">
    <source>
        <dbReference type="ARBA" id="ARBA00022801"/>
    </source>
</evidence>
<dbReference type="Proteomes" id="UP001413721">
    <property type="component" value="Unassembled WGS sequence"/>
</dbReference>
<gene>
    <name evidence="3" type="ORF">WG926_22700</name>
</gene>
<feature type="domain" description="Alpha/beta hydrolase fold-3" evidence="2">
    <location>
        <begin position="78"/>
        <end position="277"/>
    </location>
</feature>
<dbReference type="Gene3D" id="3.40.50.1820">
    <property type="entry name" value="alpha/beta hydrolase"/>
    <property type="match status" value="1"/>
</dbReference>
<dbReference type="RefSeq" id="WP_345938355.1">
    <property type="nucleotide sequence ID" value="NZ_JBBKTW010000009.1"/>
</dbReference>
<dbReference type="PANTHER" id="PTHR48081:SF8">
    <property type="entry name" value="ALPHA_BETA HYDROLASE FOLD-3 DOMAIN-CONTAINING PROTEIN-RELATED"/>
    <property type="match status" value="1"/>
</dbReference>
<name>A0ABU9YQP5_9PROT</name>
<keyword evidence="1 3" id="KW-0378">Hydrolase</keyword>
<dbReference type="InterPro" id="IPR029058">
    <property type="entry name" value="AB_hydrolase_fold"/>
</dbReference>
<dbReference type="PANTHER" id="PTHR48081">
    <property type="entry name" value="AB HYDROLASE SUPERFAMILY PROTEIN C4A8.06C"/>
    <property type="match status" value="1"/>
</dbReference>